<name>A0AAW5YWU1_9LACO</name>
<dbReference type="EMBL" id="JAQIEY010000019">
    <property type="protein sequence ID" value="MDA3768149.1"/>
    <property type="molecule type" value="Genomic_DNA"/>
</dbReference>
<evidence type="ECO:0000313" key="1">
    <source>
        <dbReference type="EMBL" id="MDA3768149.1"/>
    </source>
</evidence>
<evidence type="ECO:0008006" key="3">
    <source>
        <dbReference type="Google" id="ProtNLM"/>
    </source>
</evidence>
<dbReference type="Proteomes" id="UP001210502">
    <property type="component" value="Unassembled WGS sequence"/>
</dbReference>
<proteinExistence type="predicted"/>
<dbReference type="RefSeq" id="WP_271024653.1">
    <property type="nucleotide sequence ID" value="NZ_JAQIEY010000019.1"/>
</dbReference>
<reference evidence="1" key="1">
    <citation type="submission" date="2023-01" db="EMBL/GenBank/DDBJ databases">
        <title>Sequencing of the bacterial strains from artisanal fermented milk Matsoni.</title>
        <authorList>
            <person name="Rozman V."/>
            <person name="Accetto T."/>
            <person name="Bogovic Matijasic B."/>
        </authorList>
    </citation>
    <scope>NUCLEOTIDE SEQUENCE</scope>
    <source>
        <strain evidence="1">Lbl333</strain>
    </source>
</reference>
<dbReference type="AlphaFoldDB" id="A0AAW5YWU1"/>
<evidence type="ECO:0000313" key="2">
    <source>
        <dbReference type="Proteomes" id="UP001210502"/>
    </source>
</evidence>
<comment type="caution">
    <text evidence="1">The sequence shown here is derived from an EMBL/GenBank/DDBJ whole genome shotgun (WGS) entry which is preliminary data.</text>
</comment>
<accession>A0AAW5YWU1</accession>
<gene>
    <name evidence="1" type="ORF">PF586_06720</name>
</gene>
<protein>
    <recommendedName>
        <fullName evidence="3">Transposase</fullName>
    </recommendedName>
</protein>
<organism evidence="1 2">
    <name type="scientific">Lactobacillus delbrueckii</name>
    <dbReference type="NCBI Taxonomy" id="1584"/>
    <lineage>
        <taxon>Bacteria</taxon>
        <taxon>Bacillati</taxon>
        <taxon>Bacillota</taxon>
        <taxon>Bacilli</taxon>
        <taxon>Lactobacillales</taxon>
        <taxon>Lactobacillaceae</taxon>
        <taxon>Lactobacillus</taxon>
    </lineage>
</organism>
<sequence>MSATTRSEMVKEWKEIRLRRRKDKDCWLAINALFPEGAGKIRSNAEKCLGLLDALKNQRSYTFRNEEIAQKFGDLLP</sequence>